<feature type="non-terminal residue" evidence="2">
    <location>
        <position position="1"/>
    </location>
</feature>
<reference evidence="3" key="3">
    <citation type="submission" date="2015-06" db="UniProtKB">
        <authorList>
            <consortium name="EnsemblMetazoa"/>
        </authorList>
    </citation>
    <scope>IDENTIFICATION</scope>
</reference>
<evidence type="ECO:0000313" key="2">
    <source>
        <dbReference type="EMBL" id="ELT98715.1"/>
    </source>
</evidence>
<dbReference type="EnsemblMetazoa" id="CapteT61794">
    <property type="protein sequence ID" value="CapteP61794"/>
    <property type="gene ID" value="CapteG61794"/>
</dbReference>
<protein>
    <submittedName>
        <fullName evidence="2 3">Uncharacterized protein</fullName>
    </submittedName>
</protein>
<dbReference type="EMBL" id="KB307605">
    <property type="protein sequence ID" value="ELT98715.1"/>
    <property type="molecule type" value="Genomic_DNA"/>
</dbReference>
<dbReference type="EMBL" id="AMQN01048759">
    <property type="status" value="NOT_ANNOTATED_CDS"/>
    <property type="molecule type" value="Genomic_DNA"/>
</dbReference>
<accession>R7U6E3</accession>
<organism evidence="2">
    <name type="scientific">Capitella teleta</name>
    <name type="common">Polychaete worm</name>
    <dbReference type="NCBI Taxonomy" id="283909"/>
    <lineage>
        <taxon>Eukaryota</taxon>
        <taxon>Metazoa</taxon>
        <taxon>Spiralia</taxon>
        <taxon>Lophotrochozoa</taxon>
        <taxon>Annelida</taxon>
        <taxon>Polychaeta</taxon>
        <taxon>Sedentaria</taxon>
        <taxon>Scolecida</taxon>
        <taxon>Capitellidae</taxon>
        <taxon>Capitella</taxon>
    </lineage>
</organism>
<dbReference type="HOGENOM" id="CLU_170506_1_0_1"/>
<feature type="region of interest" description="Disordered" evidence="1">
    <location>
        <begin position="47"/>
        <end position="66"/>
    </location>
</feature>
<dbReference type="OrthoDB" id="6286850at2759"/>
<gene>
    <name evidence="2" type="ORF">CAPTEDRAFT_61794</name>
</gene>
<evidence type="ECO:0000313" key="4">
    <source>
        <dbReference type="Proteomes" id="UP000014760"/>
    </source>
</evidence>
<feature type="non-terminal residue" evidence="2">
    <location>
        <position position="66"/>
    </location>
</feature>
<keyword evidence="4" id="KW-1185">Reference proteome</keyword>
<proteinExistence type="predicted"/>
<dbReference type="Proteomes" id="UP000014760">
    <property type="component" value="Unassembled WGS sequence"/>
</dbReference>
<sequence length="66" mass="7259">WIRQVSCYTLLSGCRLPWPPSCCLYPPTPFLGSAVRPRVGHLNPPFGSSHSASSAYQKWPTGPPTF</sequence>
<dbReference type="OMA" id="CPRSIKQ"/>
<feature type="compositionally biased region" description="Polar residues" evidence="1">
    <location>
        <begin position="47"/>
        <end position="56"/>
    </location>
</feature>
<reference evidence="2 4" key="2">
    <citation type="journal article" date="2013" name="Nature">
        <title>Insights into bilaterian evolution from three spiralian genomes.</title>
        <authorList>
            <person name="Simakov O."/>
            <person name="Marletaz F."/>
            <person name="Cho S.J."/>
            <person name="Edsinger-Gonzales E."/>
            <person name="Havlak P."/>
            <person name="Hellsten U."/>
            <person name="Kuo D.H."/>
            <person name="Larsson T."/>
            <person name="Lv J."/>
            <person name="Arendt D."/>
            <person name="Savage R."/>
            <person name="Osoegawa K."/>
            <person name="de Jong P."/>
            <person name="Grimwood J."/>
            <person name="Chapman J.A."/>
            <person name="Shapiro H."/>
            <person name="Aerts A."/>
            <person name="Otillar R.P."/>
            <person name="Terry A.Y."/>
            <person name="Boore J.L."/>
            <person name="Grigoriev I.V."/>
            <person name="Lindberg D.R."/>
            <person name="Seaver E.C."/>
            <person name="Weisblat D.A."/>
            <person name="Putnam N.H."/>
            <person name="Rokhsar D.S."/>
        </authorList>
    </citation>
    <scope>NUCLEOTIDE SEQUENCE</scope>
    <source>
        <strain evidence="2 4">I ESC-2004</strain>
    </source>
</reference>
<evidence type="ECO:0000256" key="1">
    <source>
        <dbReference type="SAM" id="MobiDB-lite"/>
    </source>
</evidence>
<reference evidence="4" key="1">
    <citation type="submission" date="2012-12" db="EMBL/GenBank/DDBJ databases">
        <authorList>
            <person name="Hellsten U."/>
            <person name="Grimwood J."/>
            <person name="Chapman J.A."/>
            <person name="Shapiro H."/>
            <person name="Aerts A."/>
            <person name="Otillar R.P."/>
            <person name="Terry A.Y."/>
            <person name="Boore J.L."/>
            <person name="Simakov O."/>
            <person name="Marletaz F."/>
            <person name="Cho S.-J."/>
            <person name="Edsinger-Gonzales E."/>
            <person name="Havlak P."/>
            <person name="Kuo D.-H."/>
            <person name="Larsson T."/>
            <person name="Lv J."/>
            <person name="Arendt D."/>
            <person name="Savage R."/>
            <person name="Osoegawa K."/>
            <person name="de Jong P."/>
            <person name="Lindberg D.R."/>
            <person name="Seaver E.C."/>
            <person name="Weisblat D.A."/>
            <person name="Putnam N.H."/>
            <person name="Grigoriev I.V."/>
            <person name="Rokhsar D.S."/>
        </authorList>
    </citation>
    <scope>NUCLEOTIDE SEQUENCE</scope>
    <source>
        <strain evidence="4">I ESC-2004</strain>
    </source>
</reference>
<dbReference type="AlphaFoldDB" id="R7U6E3"/>
<evidence type="ECO:0000313" key="3">
    <source>
        <dbReference type="EnsemblMetazoa" id="CapteP61794"/>
    </source>
</evidence>
<name>R7U6E3_CAPTE</name>